<name>A0ABT1KXF0_9ACTN</name>
<gene>
    <name evidence="1" type="ORF">NCI01_11610</name>
</gene>
<keyword evidence="2" id="KW-1185">Reference proteome</keyword>
<reference evidence="1 2" key="1">
    <citation type="submission" date="2022-06" db="EMBL/GenBank/DDBJ databases">
        <authorList>
            <person name="So Y."/>
        </authorList>
    </citation>
    <scope>NUCLEOTIDE SEQUENCE [LARGE SCALE GENOMIC DNA]</scope>
    <source>
        <strain evidence="1 2">STR3</strain>
    </source>
</reference>
<comment type="caution">
    <text evidence="1">The sequence shown here is derived from an EMBL/GenBank/DDBJ whole genome shotgun (WGS) entry which is preliminary data.</text>
</comment>
<sequence>MSEKAARRQARQQVAAYHEAELGELVAHVAGAIDQFRDGDLDLFDMDRVLFQYSRAAKELWNYCNPGNLEVAARYIREDPAIDWWERGAFRER</sequence>
<dbReference type="RefSeq" id="WP_254181638.1">
    <property type="nucleotide sequence ID" value="NZ_JANARS010000004.1"/>
</dbReference>
<evidence type="ECO:0000313" key="2">
    <source>
        <dbReference type="Proteomes" id="UP001204524"/>
    </source>
</evidence>
<evidence type="ECO:0000313" key="1">
    <source>
        <dbReference type="EMBL" id="MCP3422445.1"/>
    </source>
</evidence>
<dbReference type="EMBL" id="JANARS010000004">
    <property type="protein sequence ID" value="MCP3422445.1"/>
    <property type="molecule type" value="Genomic_DNA"/>
</dbReference>
<dbReference type="Proteomes" id="UP001204524">
    <property type="component" value="Unassembled WGS sequence"/>
</dbReference>
<organism evidence="1 2">
    <name type="scientific">Nocardioides pinisoli</name>
    <dbReference type="NCBI Taxonomy" id="2950279"/>
    <lineage>
        <taxon>Bacteria</taxon>
        <taxon>Bacillati</taxon>
        <taxon>Actinomycetota</taxon>
        <taxon>Actinomycetes</taxon>
        <taxon>Propionibacteriales</taxon>
        <taxon>Nocardioidaceae</taxon>
        <taxon>Nocardioides</taxon>
    </lineage>
</organism>
<proteinExistence type="predicted"/>
<accession>A0ABT1KXF0</accession>
<protein>
    <submittedName>
        <fullName evidence="1">Uncharacterized protein</fullName>
    </submittedName>
</protein>